<reference evidence="2 3" key="1">
    <citation type="submission" date="2021-08" db="EMBL/GenBank/DDBJ databases">
        <title>WGS of actinomycetes from Thailand.</title>
        <authorList>
            <person name="Thawai C."/>
        </authorList>
    </citation>
    <scope>NUCLEOTIDE SEQUENCE [LARGE SCALE GENOMIC DNA]</scope>
    <source>
        <strain evidence="2 3">PLK6-54</strain>
    </source>
</reference>
<name>A0ABS7QJ64_9ACTN</name>
<feature type="signal peptide" evidence="1">
    <location>
        <begin position="1"/>
        <end position="19"/>
    </location>
</feature>
<dbReference type="RefSeq" id="WP_222967898.1">
    <property type="nucleotide sequence ID" value="NZ_JAINZZ010000056.1"/>
</dbReference>
<proteinExistence type="predicted"/>
<keyword evidence="1" id="KW-0732">Signal</keyword>
<comment type="caution">
    <text evidence="2">The sequence shown here is derived from an EMBL/GenBank/DDBJ whole genome shotgun (WGS) entry which is preliminary data.</text>
</comment>
<protein>
    <submittedName>
        <fullName evidence="2">L,D-transpeptidase</fullName>
    </submittedName>
</protein>
<evidence type="ECO:0000313" key="3">
    <source>
        <dbReference type="Proteomes" id="UP000778578"/>
    </source>
</evidence>
<sequence>MPRFTSGTLVAGIVTAALATVCGLTAAATGSAPAGRYSAGHGAAGASDGACRHAGLPADCGSGMRVVYSVSRHRVWLVRNDERVLRSYEVTAGDPPPALGTHQVFARGARGQGGDGAPVEHVVLFAQTGGSNIGFSAAVGRARKGHTAEPTPAIRETRPDGAALWQFATIGTTVEVVE</sequence>
<accession>A0ABS7QJ64</accession>
<dbReference type="Proteomes" id="UP000778578">
    <property type="component" value="Unassembled WGS sequence"/>
</dbReference>
<dbReference type="EMBL" id="JAINZZ010000056">
    <property type="protein sequence ID" value="MBY8881819.1"/>
    <property type="molecule type" value="Genomic_DNA"/>
</dbReference>
<evidence type="ECO:0000313" key="2">
    <source>
        <dbReference type="EMBL" id="MBY8881819.1"/>
    </source>
</evidence>
<gene>
    <name evidence="2" type="ORF">K7862_29915</name>
</gene>
<organism evidence="2 3">
    <name type="scientific">Actinacidiphila acidipaludis</name>
    <dbReference type="NCBI Taxonomy" id="2873382"/>
    <lineage>
        <taxon>Bacteria</taxon>
        <taxon>Bacillati</taxon>
        <taxon>Actinomycetota</taxon>
        <taxon>Actinomycetes</taxon>
        <taxon>Kitasatosporales</taxon>
        <taxon>Streptomycetaceae</taxon>
        <taxon>Actinacidiphila</taxon>
    </lineage>
</organism>
<dbReference type="InterPro" id="IPR005490">
    <property type="entry name" value="LD_TPept_cat_dom"/>
</dbReference>
<feature type="chain" id="PRO_5045168426" evidence="1">
    <location>
        <begin position="20"/>
        <end position="178"/>
    </location>
</feature>
<evidence type="ECO:0000256" key="1">
    <source>
        <dbReference type="SAM" id="SignalP"/>
    </source>
</evidence>
<keyword evidence="3" id="KW-1185">Reference proteome</keyword>
<dbReference type="CDD" id="cd16913">
    <property type="entry name" value="YkuD_like"/>
    <property type="match status" value="1"/>
</dbReference>